<dbReference type="RefSeq" id="WP_040737617.1">
    <property type="nucleotide sequence ID" value="NZ_QJKF01000005.1"/>
</dbReference>
<protein>
    <submittedName>
        <fullName evidence="1">Uncharacterized protein</fullName>
    </submittedName>
</protein>
<comment type="caution">
    <text evidence="1">The sequence shown here is derived from an EMBL/GenBank/DDBJ whole genome shotgun (WGS) entry which is preliminary data.</text>
</comment>
<dbReference type="EMBL" id="QJKF01000005">
    <property type="protein sequence ID" value="PXX64202.1"/>
    <property type="molecule type" value="Genomic_DNA"/>
</dbReference>
<keyword evidence="2" id="KW-1185">Reference proteome</keyword>
<dbReference type="OrthoDB" id="3773711at2"/>
<sequence length="106" mass="12097">MSWKDQHARTEIVHTVLARAAVDPADPRLFEGFADLERLFGDADGLLLALRYRWNIHLDAKLDQAMAQGQSAIEAYLELTAEQPVLRALLDAQYRRRNHSPEVMAR</sequence>
<proteinExistence type="predicted"/>
<evidence type="ECO:0000313" key="2">
    <source>
        <dbReference type="Proteomes" id="UP000247569"/>
    </source>
</evidence>
<organism evidence="1 2">
    <name type="scientific">Nocardia tenerifensis</name>
    <dbReference type="NCBI Taxonomy" id="228006"/>
    <lineage>
        <taxon>Bacteria</taxon>
        <taxon>Bacillati</taxon>
        <taxon>Actinomycetota</taxon>
        <taxon>Actinomycetes</taxon>
        <taxon>Mycobacteriales</taxon>
        <taxon>Nocardiaceae</taxon>
        <taxon>Nocardia</taxon>
    </lineage>
</organism>
<dbReference type="Proteomes" id="UP000247569">
    <property type="component" value="Unassembled WGS sequence"/>
</dbReference>
<reference evidence="1 2" key="1">
    <citation type="submission" date="2018-05" db="EMBL/GenBank/DDBJ databases">
        <title>Genomic Encyclopedia of Type Strains, Phase IV (KMG-IV): sequencing the most valuable type-strain genomes for metagenomic binning, comparative biology and taxonomic classification.</title>
        <authorList>
            <person name="Goeker M."/>
        </authorList>
    </citation>
    <scope>NUCLEOTIDE SEQUENCE [LARGE SCALE GENOMIC DNA]</scope>
    <source>
        <strain evidence="1 2">DSM 44704</strain>
    </source>
</reference>
<gene>
    <name evidence="1" type="ORF">DFR70_105387</name>
</gene>
<evidence type="ECO:0000313" key="1">
    <source>
        <dbReference type="EMBL" id="PXX64202.1"/>
    </source>
</evidence>
<dbReference type="AlphaFoldDB" id="A0A318JZV2"/>
<accession>A0A318JZV2</accession>
<name>A0A318JZV2_9NOCA</name>